<sequence length="721" mass="80796">MLETKSFKFKVLPHNIELARKLFNNCLTTLPHQFPFPNSTSLDSVTYTKLVQSSVKGESLLLGKLVHSHIIRACFRPCLFLLNNMLNMYCKHRELDFAQKLFDKMPKRDVVSWNLLIYGYYQMGFYERALILFNEARMSGFRLDKFTYASILNVCAHIGELELGKLIHGLLIVSGFDKLVFLTNSLIEMYFNSGGVDQARLVFDYTRELDTVSWNTMISGYVRQGLSEETMELLVKMHQSGMKLNNYALGSVLKACSSSFYGSLECGKMIHGCAVKLGLNLDVVGGTALLDMYAKIGDLDNAISIFKAMPNHNVVMYNAMIAAFIRTESVSCEPANQAIQLYIEMQRQGMKPSKFTFSSVLKACNGVEAFEHGKQLHAQVFKNNLESDEFIASSLVELYSLLGSTGDSLKCFNATKKLDIVSWTTMIAGLVQNGQFESALSLFYELLASGRKPDEFTISSALCAAADSTAARSGEQVQAYATKSGIGYLTSIRNSLVCMYSKAGNIDSANQAFQETHKPDVVSWSVMIYGNAQHGCAKEALALFESMKGTAIVPNHITYLGVLMACSHRGLVDEGLRHSGLQGDVSNPMSVMIYRRLEELLEEIRKMGYMDERPAAAASFPEQKESRVFQKTVPLGHIAFVSFYNNDFLRVWLSSHQPNRMLMRLICPYLQHNHVCNPCFCENESLRDEAIFSRKSCKKILMQSTRNEVLGIEITGMDFYG</sequence>
<dbReference type="Proteomes" id="UP001370490">
    <property type="component" value="Unassembled WGS sequence"/>
</dbReference>
<comment type="caution">
    <text evidence="3">The sequence shown here is derived from an EMBL/GenBank/DDBJ whole genome shotgun (WGS) entry which is preliminary data.</text>
</comment>
<dbReference type="PANTHER" id="PTHR47928">
    <property type="entry name" value="REPEAT-CONTAINING PROTEIN, PUTATIVE-RELATED"/>
    <property type="match status" value="1"/>
</dbReference>
<dbReference type="FunFam" id="1.25.40.10:FF:000227">
    <property type="entry name" value="Pentatricopeptide repeat-containing protein At3g13880"/>
    <property type="match status" value="1"/>
</dbReference>
<feature type="repeat" description="PPR" evidence="2">
    <location>
        <begin position="313"/>
        <end position="352"/>
    </location>
</feature>
<evidence type="ECO:0000313" key="3">
    <source>
        <dbReference type="EMBL" id="KAK6940341.1"/>
    </source>
</evidence>
<feature type="repeat" description="PPR" evidence="2">
    <location>
        <begin position="109"/>
        <end position="143"/>
    </location>
</feature>
<gene>
    <name evidence="3" type="ORF">RJ641_029872</name>
</gene>
<feature type="repeat" description="PPR" evidence="2">
    <location>
        <begin position="419"/>
        <end position="453"/>
    </location>
</feature>
<dbReference type="InterPro" id="IPR011990">
    <property type="entry name" value="TPR-like_helical_dom_sf"/>
</dbReference>
<dbReference type="InterPro" id="IPR050421">
    <property type="entry name" value="PPR"/>
</dbReference>
<dbReference type="Pfam" id="PF13041">
    <property type="entry name" value="PPR_2"/>
    <property type="match status" value="5"/>
</dbReference>
<evidence type="ECO:0000313" key="4">
    <source>
        <dbReference type="Proteomes" id="UP001370490"/>
    </source>
</evidence>
<dbReference type="Pfam" id="PF01535">
    <property type="entry name" value="PPR"/>
    <property type="match status" value="1"/>
</dbReference>
<dbReference type="EMBL" id="JBAMMX010000005">
    <property type="protein sequence ID" value="KAK6940341.1"/>
    <property type="molecule type" value="Genomic_DNA"/>
</dbReference>
<evidence type="ECO:0000256" key="1">
    <source>
        <dbReference type="ARBA" id="ARBA00022737"/>
    </source>
</evidence>
<dbReference type="PANTHER" id="PTHR47928:SF155">
    <property type="entry name" value="OS05G0439300 PROTEIN"/>
    <property type="match status" value="1"/>
</dbReference>
<dbReference type="InterPro" id="IPR002885">
    <property type="entry name" value="PPR_rpt"/>
</dbReference>
<accession>A0AAN8W259</accession>
<feature type="repeat" description="PPR" evidence="2">
    <location>
        <begin position="520"/>
        <end position="554"/>
    </location>
</feature>
<organism evidence="3 4">
    <name type="scientific">Dillenia turbinata</name>
    <dbReference type="NCBI Taxonomy" id="194707"/>
    <lineage>
        <taxon>Eukaryota</taxon>
        <taxon>Viridiplantae</taxon>
        <taxon>Streptophyta</taxon>
        <taxon>Embryophyta</taxon>
        <taxon>Tracheophyta</taxon>
        <taxon>Spermatophyta</taxon>
        <taxon>Magnoliopsida</taxon>
        <taxon>eudicotyledons</taxon>
        <taxon>Gunneridae</taxon>
        <taxon>Pentapetalae</taxon>
        <taxon>Dilleniales</taxon>
        <taxon>Dilleniaceae</taxon>
        <taxon>Dillenia</taxon>
    </lineage>
</organism>
<evidence type="ECO:0000256" key="2">
    <source>
        <dbReference type="PROSITE-ProRule" id="PRU00708"/>
    </source>
</evidence>
<reference evidence="3 4" key="1">
    <citation type="submission" date="2023-12" db="EMBL/GenBank/DDBJ databases">
        <title>A high-quality genome assembly for Dillenia turbinata (Dilleniales).</title>
        <authorList>
            <person name="Chanderbali A."/>
        </authorList>
    </citation>
    <scope>NUCLEOTIDE SEQUENCE [LARGE SCALE GENOMIC DNA]</scope>
    <source>
        <strain evidence="3">LSX21</strain>
        <tissue evidence="3">Leaf</tissue>
    </source>
</reference>
<keyword evidence="4" id="KW-1185">Reference proteome</keyword>
<dbReference type="Gene3D" id="1.25.40.10">
    <property type="entry name" value="Tetratricopeptide repeat domain"/>
    <property type="match status" value="5"/>
</dbReference>
<dbReference type="GO" id="GO:0009451">
    <property type="term" value="P:RNA modification"/>
    <property type="evidence" value="ECO:0007669"/>
    <property type="project" value="UniProtKB-ARBA"/>
</dbReference>
<keyword evidence="1" id="KW-0677">Repeat</keyword>
<protein>
    <submittedName>
        <fullName evidence="3">Pentatricopeptide repeat</fullName>
    </submittedName>
</protein>
<feature type="repeat" description="PPR" evidence="2">
    <location>
        <begin position="78"/>
        <end position="108"/>
    </location>
</feature>
<dbReference type="NCBIfam" id="TIGR00756">
    <property type="entry name" value="PPR"/>
    <property type="match status" value="2"/>
</dbReference>
<dbReference type="FunFam" id="1.25.40.10:FF:000031">
    <property type="entry name" value="Pentatricopeptide repeat-containing protein mitochondrial"/>
    <property type="match status" value="1"/>
</dbReference>
<dbReference type="FunFam" id="1.25.40.10:FF:000344">
    <property type="entry name" value="Pentatricopeptide repeat-containing protein"/>
    <property type="match status" value="1"/>
</dbReference>
<proteinExistence type="predicted"/>
<name>A0AAN8W259_9MAGN</name>
<feature type="repeat" description="PPR" evidence="2">
    <location>
        <begin position="210"/>
        <end position="244"/>
    </location>
</feature>
<dbReference type="AlphaFoldDB" id="A0AAN8W259"/>
<dbReference type="FunFam" id="1.25.40.10:FF:000692">
    <property type="entry name" value="Pentatricopeptide repeat-containing protein At3g13880"/>
    <property type="match status" value="1"/>
</dbReference>
<dbReference type="PROSITE" id="PS51375">
    <property type="entry name" value="PPR"/>
    <property type="match status" value="6"/>
</dbReference>